<evidence type="ECO:0000259" key="3">
    <source>
        <dbReference type="Pfam" id="PF07589"/>
    </source>
</evidence>
<dbReference type="AlphaFoldDB" id="A0A2A2TCF2"/>
<keyword evidence="6" id="KW-1185">Reference proteome</keyword>
<evidence type="ECO:0000313" key="5">
    <source>
        <dbReference type="EMBL" id="PAX51099.1"/>
    </source>
</evidence>
<protein>
    <submittedName>
        <fullName evidence="5">PEP-CTERM sorting domain-containing protein</fullName>
    </submittedName>
</protein>
<evidence type="ECO:0000313" key="6">
    <source>
        <dbReference type="Proteomes" id="UP000218238"/>
    </source>
</evidence>
<sequence length="296" mass="31695">MNNKLFAALFTATAVTGMMTSTSASASATTTVTPSPAIQSRDTAPDYFKNNLQNMKDFVGKEARQLDLKTINAQKVDLSNFVLKYQHDVNVFFLGETAGGYRNRLDYKSIFNGNTNTGKLFGDTSCSTTDSIANFSSFCANPNDAIAGRSKTDSPLKVGDWVSIGNQKAGTQLDFLLHSNDINGGISGTNVKTGQANTKGVWSLNDALNPDGLQHAMAYYYNDLLVVGFEDLWGGGDKDYNDTVFVIDVGKDNARALAGITSVPEPSGVAALLGVGAIGFLKLRRRSSLKVNVKSE</sequence>
<name>A0A2A2TCF2_9CYAN</name>
<feature type="domain" description="DUF4114" evidence="4">
    <location>
        <begin position="168"/>
        <end position="248"/>
    </location>
</feature>
<feature type="domain" description="Ice-binding protein C-terminal" evidence="3">
    <location>
        <begin position="262"/>
        <end position="286"/>
    </location>
</feature>
<dbReference type="InterPro" id="IPR025193">
    <property type="entry name" value="DUF4114"/>
</dbReference>
<evidence type="ECO:0000256" key="1">
    <source>
        <dbReference type="SAM" id="MobiDB-lite"/>
    </source>
</evidence>
<proteinExistence type="predicted"/>
<dbReference type="InterPro" id="IPR013424">
    <property type="entry name" value="Ice-binding_C"/>
</dbReference>
<dbReference type="EMBL" id="NTFS01000475">
    <property type="protein sequence ID" value="PAX51099.1"/>
    <property type="molecule type" value="Genomic_DNA"/>
</dbReference>
<evidence type="ECO:0000259" key="4">
    <source>
        <dbReference type="Pfam" id="PF13448"/>
    </source>
</evidence>
<gene>
    <name evidence="5" type="ORF">CK510_26700</name>
</gene>
<feature type="region of interest" description="Disordered" evidence="1">
    <location>
        <begin position="25"/>
        <end position="44"/>
    </location>
</feature>
<dbReference type="RefSeq" id="WP_095724543.1">
    <property type="nucleotide sequence ID" value="NZ_NTFS01000475.1"/>
</dbReference>
<accession>A0A2A2TCF2</accession>
<keyword evidence="2" id="KW-0732">Signal</keyword>
<feature type="compositionally biased region" description="Low complexity" evidence="1">
    <location>
        <begin position="25"/>
        <end position="37"/>
    </location>
</feature>
<feature type="chain" id="PRO_5012629862" evidence="2">
    <location>
        <begin position="27"/>
        <end position="296"/>
    </location>
</feature>
<comment type="caution">
    <text evidence="5">The sequence shown here is derived from an EMBL/GenBank/DDBJ whole genome shotgun (WGS) entry which is preliminary data.</text>
</comment>
<evidence type="ECO:0000256" key="2">
    <source>
        <dbReference type="SAM" id="SignalP"/>
    </source>
</evidence>
<reference evidence="5 6" key="1">
    <citation type="submission" date="2017-08" db="EMBL/GenBank/DDBJ databases">
        <title>Draft genome sequence of filamentous cyanobacterium Calothrix elsteri CCALA 953.</title>
        <authorList>
            <person name="Gagunashvili A.N."/>
            <person name="Elster J."/>
            <person name="Andresson O.S."/>
        </authorList>
    </citation>
    <scope>NUCLEOTIDE SEQUENCE [LARGE SCALE GENOMIC DNA]</scope>
    <source>
        <strain evidence="5 6">CCALA 953</strain>
    </source>
</reference>
<organism evidence="5 6">
    <name type="scientific">Brunnivagina elsteri CCALA 953</name>
    <dbReference type="NCBI Taxonomy" id="987040"/>
    <lineage>
        <taxon>Bacteria</taxon>
        <taxon>Bacillati</taxon>
        <taxon>Cyanobacteriota</taxon>
        <taxon>Cyanophyceae</taxon>
        <taxon>Nostocales</taxon>
        <taxon>Calotrichaceae</taxon>
        <taxon>Brunnivagina</taxon>
    </lineage>
</organism>
<dbReference type="Proteomes" id="UP000218238">
    <property type="component" value="Unassembled WGS sequence"/>
</dbReference>
<dbReference type="Pfam" id="PF13448">
    <property type="entry name" value="DUF4114"/>
    <property type="match status" value="1"/>
</dbReference>
<feature type="signal peptide" evidence="2">
    <location>
        <begin position="1"/>
        <end position="26"/>
    </location>
</feature>
<dbReference type="Pfam" id="PF07589">
    <property type="entry name" value="PEP-CTERM"/>
    <property type="match status" value="1"/>
</dbReference>
<dbReference type="OrthoDB" id="507489at2"/>
<dbReference type="NCBIfam" id="TIGR02595">
    <property type="entry name" value="PEP_CTERM"/>
    <property type="match status" value="1"/>
</dbReference>